<proteinExistence type="predicted"/>
<name>A0A9P1M729_9PEZI</name>
<sequence length="154" mass="16031">MKCCKDAIETGALNALPISLEVVDVSALRMGVMAPTQPNYALFAFASYLLPPAFAAPTRTHHHDEVLRHHPPLGNRRRRCALGLLDTVTSVIGPVAGSVGGAGSGIVRRALGLDNALDPNKLLNIPNAVVPVNIPLEIPVKVPGAGEVTGGLPI</sequence>
<dbReference type="Proteomes" id="UP000838763">
    <property type="component" value="Unassembled WGS sequence"/>
</dbReference>
<evidence type="ECO:0000313" key="1">
    <source>
        <dbReference type="EMBL" id="CAI4212050.1"/>
    </source>
</evidence>
<dbReference type="AlphaFoldDB" id="A0A9P1M729"/>
<organism evidence="1 2">
    <name type="scientific">Parascedosporium putredinis</name>
    <dbReference type="NCBI Taxonomy" id="1442378"/>
    <lineage>
        <taxon>Eukaryota</taxon>
        <taxon>Fungi</taxon>
        <taxon>Dikarya</taxon>
        <taxon>Ascomycota</taxon>
        <taxon>Pezizomycotina</taxon>
        <taxon>Sordariomycetes</taxon>
        <taxon>Hypocreomycetidae</taxon>
        <taxon>Microascales</taxon>
        <taxon>Microascaceae</taxon>
        <taxon>Parascedosporium</taxon>
    </lineage>
</organism>
<accession>A0A9P1M729</accession>
<comment type="caution">
    <text evidence="1">The sequence shown here is derived from an EMBL/GenBank/DDBJ whole genome shotgun (WGS) entry which is preliminary data.</text>
</comment>
<dbReference type="EMBL" id="CALLCH030000003">
    <property type="protein sequence ID" value="CAI4212050.1"/>
    <property type="molecule type" value="Genomic_DNA"/>
</dbReference>
<keyword evidence="2" id="KW-1185">Reference proteome</keyword>
<reference evidence="1" key="1">
    <citation type="submission" date="2022-11" db="EMBL/GenBank/DDBJ databases">
        <authorList>
            <person name="Scott C."/>
            <person name="Bruce N."/>
        </authorList>
    </citation>
    <scope>NUCLEOTIDE SEQUENCE</scope>
</reference>
<evidence type="ECO:0000313" key="2">
    <source>
        <dbReference type="Proteomes" id="UP000838763"/>
    </source>
</evidence>
<gene>
    <name evidence="1" type="ORF">PPNO1_LOCUS1819</name>
</gene>
<protein>
    <submittedName>
        <fullName evidence="1">Uncharacterized protein</fullName>
    </submittedName>
</protein>